<evidence type="ECO:0000313" key="2">
    <source>
        <dbReference type="Proteomes" id="UP000540989"/>
    </source>
</evidence>
<comment type="caution">
    <text evidence="1">The sequence shown here is derived from an EMBL/GenBank/DDBJ whole genome shotgun (WGS) entry which is preliminary data.</text>
</comment>
<gene>
    <name evidence="1" type="ORF">HDF16_004786</name>
</gene>
<dbReference type="GO" id="GO:0016853">
    <property type="term" value="F:isomerase activity"/>
    <property type="evidence" value="ECO:0007669"/>
    <property type="project" value="UniProtKB-KW"/>
</dbReference>
<evidence type="ECO:0000313" key="1">
    <source>
        <dbReference type="EMBL" id="MBB5060050.1"/>
    </source>
</evidence>
<name>A0A7W8E7A6_9BACT</name>
<dbReference type="EMBL" id="JACHIP010000009">
    <property type="protein sequence ID" value="MBB5060050.1"/>
    <property type="molecule type" value="Genomic_DNA"/>
</dbReference>
<dbReference type="Proteomes" id="UP000540989">
    <property type="component" value="Unassembled WGS sequence"/>
</dbReference>
<dbReference type="AlphaFoldDB" id="A0A7W8E7A6"/>
<accession>A0A7W8E7A6</accession>
<keyword evidence="2" id="KW-1185">Reference proteome</keyword>
<keyword evidence="1" id="KW-0413">Isomerase</keyword>
<sequence length="55" mass="6215">MPGRDCHWQLEHTFDGGANLDYIYSLIFEKTAVGWKVVLDHFSAIHPTANPVTSQ</sequence>
<reference evidence="1 2" key="1">
    <citation type="submission" date="2020-08" db="EMBL/GenBank/DDBJ databases">
        <title>Genomic Encyclopedia of Type Strains, Phase IV (KMG-V): Genome sequencing to study the core and pangenomes of soil and plant-associated prokaryotes.</title>
        <authorList>
            <person name="Whitman W."/>
        </authorList>
    </citation>
    <scope>NUCLEOTIDE SEQUENCE [LARGE SCALE GENOMIC DNA]</scope>
    <source>
        <strain evidence="1 2">M8UP14</strain>
    </source>
</reference>
<protein>
    <submittedName>
        <fullName evidence="1">Ketosteroid isomerase-like protein</fullName>
    </submittedName>
</protein>
<proteinExistence type="predicted"/>
<organism evidence="1 2">
    <name type="scientific">Granulicella aggregans</name>
    <dbReference type="NCBI Taxonomy" id="474949"/>
    <lineage>
        <taxon>Bacteria</taxon>
        <taxon>Pseudomonadati</taxon>
        <taxon>Acidobacteriota</taxon>
        <taxon>Terriglobia</taxon>
        <taxon>Terriglobales</taxon>
        <taxon>Acidobacteriaceae</taxon>
        <taxon>Granulicella</taxon>
    </lineage>
</organism>